<feature type="transmembrane region" description="Helical" evidence="4">
    <location>
        <begin position="102"/>
        <end position="123"/>
    </location>
</feature>
<dbReference type="AlphaFoldDB" id="A0A2N8ZN19"/>
<dbReference type="Proteomes" id="UP000235828">
    <property type="component" value="Chromosome B"/>
</dbReference>
<keyword evidence="2 4" id="KW-1133">Transmembrane helix</keyword>
<feature type="transmembrane region" description="Helical" evidence="4">
    <location>
        <begin position="265"/>
        <end position="285"/>
    </location>
</feature>
<keyword evidence="6" id="KW-1185">Reference proteome</keyword>
<keyword evidence="3 4" id="KW-0472">Membrane</keyword>
<dbReference type="OrthoDB" id="6262805at2"/>
<reference evidence="5 6" key="1">
    <citation type="submission" date="2017-10" db="EMBL/GenBank/DDBJ databases">
        <authorList>
            <person name="Banno H."/>
            <person name="Chua N.-H."/>
        </authorList>
    </citation>
    <scope>NUCLEOTIDE SEQUENCE [LARGE SCALE GENOMIC DNA]</scope>
    <source>
        <strain evidence="5">Vibrio tapetis CECT4600</strain>
    </source>
</reference>
<gene>
    <name evidence="5" type="ORF">VTAP4600_B1671</name>
</gene>
<dbReference type="InterPro" id="IPR011701">
    <property type="entry name" value="MFS"/>
</dbReference>
<dbReference type="InterPro" id="IPR036259">
    <property type="entry name" value="MFS_trans_sf"/>
</dbReference>
<feature type="transmembrane region" description="Helical" evidence="4">
    <location>
        <begin position="53"/>
        <end position="71"/>
    </location>
</feature>
<protein>
    <submittedName>
        <fullName evidence="5">Major facilitator superfamily protein</fullName>
    </submittedName>
</protein>
<dbReference type="RefSeq" id="WP_102525321.1">
    <property type="nucleotide sequence ID" value="NZ_LT960612.1"/>
</dbReference>
<dbReference type="GO" id="GO:0022857">
    <property type="term" value="F:transmembrane transporter activity"/>
    <property type="evidence" value="ECO:0007669"/>
    <property type="project" value="InterPro"/>
</dbReference>
<keyword evidence="1 4" id="KW-0812">Transmembrane</keyword>
<sequence length="378" mass="40971">MDDIQGSFDLRRYPWLNASIKMTIATSVFLLLPSYLETITTQFNASQQTMTRLATIELLGFAIAPFLYLLIQKTSLLVINERTTIIALALFHVTSAYCQDIAYFYGLRVGAGICAGLITMFTYDALSKLDRPSAAFGKAIATQMIFSAAAFFIMPSLTSQFGVHAFFLLLAILSALLYALPRLPKVHVSNDDLGTKPSTPLLVVCLLALFVFLMTHSATWASLNQISASINITGQQQGNILALGTIFSLIGASSSVYVSNISHRLARVVLFSAVSAQVLCIAALFNINGVVGYIVSVSAFMFLWNLILPLLMGAITDADHSGTTIRFAVTAQTVGAAFGPSILIEGWGMVQLIGFLVINMGLIYAVINYPHRSHTQQT</sequence>
<feature type="transmembrane region" description="Helical" evidence="4">
    <location>
        <begin position="201"/>
        <end position="220"/>
    </location>
</feature>
<feature type="transmembrane region" description="Helical" evidence="4">
    <location>
        <begin position="12"/>
        <end position="32"/>
    </location>
</feature>
<dbReference type="SUPFAM" id="SSF103473">
    <property type="entry name" value="MFS general substrate transporter"/>
    <property type="match status" value="1"/>
</dbReference>
<evidence type="ECO:0000256" key="2">
    <source>
        <dbReference type="ARBA" id="ARBA00022989"/>
    </source>
</evidence>
<feature type="transmembrane region" description="Helical" evidence="4">
    <location>
        <begin position="135"/>
        <end position="155"/>
    </location>
</feature>
<organism evidence="5 6">
    <name type="scientific">Vibrio tapetis subsp. tapetis</name>
    <dbReference type="NCBI Taxonomy" id="1671868"/>
    <lineage>
        <taxon>Bacteria</taxon>
        <taxon>Pseudomonadati</taxon>
        <taxon>Pseudomonadota</taxon>
        <taxon>Gammaproteobacteria</taxon>
        <taxon>Vibrionales</taxon>
        <taxon>Vibrionaceae</taxon>
        <taxon>Vibrio</taxon>
    </lineage>
</organism>
<proteinExistence type="predicted"/>
<evidence type="ECO:0000256" key="1">
    <source>
        <dbReference type="ARBA" id="ARBA00022692"/>
    </source>
</evidence>
<dbReference type="Pfam" id="PF07690">
    <property type="entry name" value="MFS_1"/>
    <property type="match status" value="1"/>
</dbReference>
<evidence type="ECO:0000313" key="5">
    <source>
        <dbReference type="EMBL" id="SON53282.1"/>
    </source>
</evidence>
<feature type="transmembrane region" description="Helical" evidence="4">
    <location>
        <begin position="240"/>
        <end position="258"/>
    </location>
</feature>
<dbReference type="Gene3D" id="1.20.1250.20">
    <property type="entry name" value="MFS general substrate transporter like domains"/>
    <property type="match status" value="1"/>
</dbReference>
<evidence type="ECO:0000256" key="4">
    <source>
        <dbReference type="SAM" id="Phobius"/>
    </source>
</evidence>
<feature type="transmembrane region" description="Helical" evidence="4">
    <location>
        <begin position="161"/>
        <end position="180"/>
    </location>
</feature>
<evidence type="ECO:0000256" key="3">
    <source>
        <dbReference type="ARBA" id="ARBA00023136"/>
    </source>
</evidence>
<feature type="transmembrane region" description="Helical" evidence="4">
    <location>
        <begin position="349"/>
        <end position="367"/>
    </location>
</feature>
<accession>A0A2N8ZN19</accession>
<feature type="transmembrane region" description="Helical" evidence="4">
    <location>
        <begin position="291"/>
        <end position="312"/>
    </location>
</feature>
<dbReference type="KEGG" id="vta:B1671"/>
<dbReference type="EMBL" id="LT960612">
    <property type="protein sequence ID" value="SON53282.1"/>
    <property type="molecule type" value="Genomic_DNA"/>
</dbReference>
<evidence type="ECO:0000313" key="6">
    <source>
        <dbReference type="Proteomes" id="UP000235828"/>
    </source>
</evidence>
<name>A0A2N8ZN19_9VIBR</name>